<evidence type="ECO:0000256" key="6">
    <source>
        <dbReference type="SAM" id="MobiDB-lite"/>
    </source>
</evidence>
<dbReference type="PANTHER" id="PTHR13691:SF5">
    <property type="entry name" value="LARGE RIBOSOMAL SUBUNIT PROTEIN UL2M"/>
    <property type="match status" value="1"/>
</dbReference>
<dbReference type="InterPro" id="IPR014722">
    <property type="entry name" value="Rib_uL2_dom2"/>
</dbReference>
<dbReference type="GO" id="GO:0002181">
    <property type="term" value="P:cytoplasmic translation"/>
    <property type="evidence" value="ECO:0007669"/>
    <property type="project" value="TreeGrafter"/>
</dbReference>
<evidence type="ECO:0000313" key="9">
    <source>
        <dbReference type="EMBL" id="OGC82933.1"/>
    </source>
</evidence>
<dbReference type="FunFam" id="2.40.50.140:FF:000003">
    <property type="entry name" value="50S ribosomal protein L2"/>
    <property type="match status" value="1"/>
</dbReference>
<dbReference type="Gene3D" id="2.40.50.140">
    <property type="entry name" value="Nucleic acid-binding proteins"/>
    <property type="match status" value="1"/>
</dbReference>
<accession>A0A1F4XPE1</accession>
<dbReference type="PANTHER" id="PTHR13691">
    <property type="entry name" value="RIBOSOMAL PROTEIN L2"/>
    <property type="match status" value="1"/>
</dbReference>
<evidence type="ECO:0000256" key="3">
    <source>
        <dbReference type="ARBA" id="ARBA00023274"/>
    </source>
</evidence>
<dbReference type="InterPro" id="IPR002171">
    <property type="entry name" value="Ribosomal_uL2"/>
</dbReference>
<dbReference type="Gene3D" id="4.10.950.10">
    <property type="entry name" value="Ribosomal protein L2, domain 3"/>
    <property type="match status" value="1"/>
</dbReference>
<dbReference type="SMART" id="SM01383">
    <property type="entry name" value="Ribosomal_L2"/>
    <property type="match status" value="1"/>
</dbReference>
<dbReference type="Pfam" id="PF00181">
    <property type="entry name" value="Ribosomal_L2_N"/>
    <property type="match status" value="1"/>
</dbReference>
<dbReference type="GO" id="GO:0015934">
    <property type="term" value="C:large ribosomal subunit"/>
    <property type="evidence" value="ECO:0007669"/>
    <property type="project" value="InterPro"/>
</dbReference>
<keyword evidence="5" id="KW-0699">rRNA-binding</keyword>
<dbReference type="InterPro" id="IPR008991">
    <property type="entry name" value="Translation_prot_SH3-like_sf"/>
</dbReference>
<protein>
    <recommendedName>
        <fullName evidence="4 5">Large ribosomal subunit protein uL2</fullName>
    </recommendedName>
</protein>
<dbReference type="FunFam" id="4.10.950.10:FF:000001">
    <property type="entry name" value="50S ribosomal protein L2"/>
    <property type="match status" value="1"/>
</dbReference>
<sequence length="274" mass="30296">MTLKTYKPTTPSRRLMSVADFSELTKVKPLKKLTIAKKSQAGRGNTGKITVRHRGGGHARRLRIIDFKQDKWGISGKVATLEYDPNRSARIALIHYTDGEKRYILAPNKLQVGFLILSAEKAPIQLGNRLKLIYIPEGTAIYNIELTPGKGGQIARAAGTSGRLVSLEGKYAQIKMPSGKIHLVSKDCFATIGEIGNAEHNNIKIGKAGRSRWLGRRPQVLGKSMNPVDHPHGGGEGHNPIGLKHPKTPWGKPALGYKTRRNKRTQKWLVLKKK</sequence>
<dbReference type="InterPro" id="IPR022669">
    <property type="entry name" value="Ribosomal_uL2_C"/>
</dbReference>
<keyword evidence="2 5" id="KW-0689">Ribosomal protein</keyword>
<dbReference type="NCBIfam" id="TIGR01171">
    <property type="entry name" value="rplB_bact"/>
    <property type="match status" value="1"/>
</dbReference>
<comment type="function">
    <text evidence="5">One of the primary rRNA binding proteins. Required for association of the 30S and 50S subunits to form the 70S ribosome, for tRNA binding and peptide bond formation. It has been suggested to have peptidyltransferase activity; this is somewhat controversial. Makes several contacts with the 16S rRNA in the 70S ribosome.</text>
</comment>
<comment type="subunit">
    <text evidence="5">Part of the 50S ribosomal subunit. Forms a bridge to the 30S subunit in the 70S ribosome.</text>
</comment>
<dbReference type="Pfam" id="PF03947">
    <property type="entry name" value="Ribosomal_L2_C"/>
    <property type="match status" value="1"/>
</dbReference>
<dbReference type="SUPFAM" id="SSF50249">
    <property type="entry name" value="Nucleic acid-binding proteins"/>
    <property type="match status" value="1"/>
</dbReference>
<dbReference type="InterPro" id="IPR012340">
    <property type="entry name" value="NA-bd_OB-fold"/>
</dbReference>
<evidence type="ECO:0000256" key="4">
    <source>
        <dbReference type="ARBA" id="ARBA00035242"/>
    </source>
</evidence>
<dbReference type="PIRSF" id="PIRSF002158">
    <property type="entry name" value="Ribosomal_L2"/>
    <property type="match status" value="1"/>
</dbReference>
<dbReference type="EMBL" id="MEWS01000004">
    <property type="protein sequence ID" value="OGC82933.1"/>
    <property type="molecule type" value="Genomic_DNA"/>
</dbReference>
<proteinExistence type="inferred from homology"/>
<gene>
    <name evidence="5" type="primary">rplB</name>
    <name evidence="9" type="ORF">A2788_00900</name>
</gene>
<evidence type="ECO:0000259" key="7">
    <source>
        <dbReference type="SMART" id="SM01382"/>
    </source>
</evidence>
<name>A0A1F4XPE1_9BACT</name>
<evidence type="ECO:0000259" key="8">
    <source>
        <dbReference type="SMART" id="SM01383"/>
    </source>
</evidence>
<reference evidence="9 10" key="1">
    <citation type="journal article" date="2016" name="Nat. Commun.">
        <title>Thousands of microbial genomes shed light on interconnected biogeochemical processes in an aquifer system.</title>
        <authorList>
            <person name="Anantharaman K."/>
            <person name="Brown C.T."/>
            <person name="Hug L.A."/>
            <person name="Sharon I."/>
            <person name="Castelle C.J."/>
            <person name="Probst A.J."/>
            <person name="Thomas B.C."/>
            <person name="Singh A."/>
            <person name="Wilkins M.J."/>
            <person name="Karaoz U."/>
            <person name="Brodie E.L."/>
            <person name="Williams K.H."/>
            <person name="Hubbard S.S."/>
            <person name="Banfield J.F."/>
        </authorList>
    </citation>
    <scope>NUCLEOTIDE SEQUENCE [LARGE SCALE GENOMIC DNA]</scope>
</reference>
<feature type="domain" description="Large ribosomal subunit protein uL2 RNA-binding" evidence="8">
    <location>
        <begin position="42"/>
        <end position="118"/>
    </location>
</feature>
<dbReference type="InterPro" id="IPR014726">
    <property type="entry name" value="Ribosomal_uL2_dom3"/>
</dbReference>
<feature type="region of interest" description="Disordered" evidence="6">
    <location>
        <begin position="224"/>
        <end position="256"/>
    </location>
</feature>
<keyword evidence="3 5" id="KW-0687">Ribonucleoprotein</keyword>
<dbReference type="SMART" id="SM01382">
    <property type="entry name" value="Ribosomal_L2_C"/>
    <property type="match status" value="1"/>
</dbReference>
<keyword evidence="5" id="KW-0694">RNA-binding</keyword>
<dbReference type="SUPFAM" id="SSF50104">
    <property type="entry name" value="Translation proteins SH3-like domain"/>
    <property type="match status" value="1"/>
</dbReference>
<dbReference type="HAMAP" id="MF_01320_B">
    <property type="entry name" value="Ribosomal_uL2_B"/>
    <property type="match status" value="1"/>
</dbReference>
<evidence type="ECO:0000256" key="2">
    <source>
        <dbReference type="ARBA" id="ARBA00022980"/>
    </source>
</evidence>
<evidence type="ECO:0000256" key="5">
    <source>
        <dbReference type="HAMAP-Rule" id="MF_01320"/>
    </source>
</evidence>
<dbReference type="AlphaFoldDB" id="A0A1F4XPE1"/>
<organism evidence="9 10">
    <name type="scientific">Candidatus Abawacabacteria bacterium RIFCSPHIGHO2_01_FULL_46_8</name>
    <dbReference type="NCBI Taxonomy" id="1817815"/>
    <lineage>
        <taxon>Bacteria</taxon>
        <taxon>Candidatus Abawacaibacteriota</taxon>
    </lineage>
</organism>
<dbReference type="GO" id="GO:0003735">
    <property type="term" value="F:structural constituent of ribosome"/>
    <property type="evidence" value="ECO:0007669"/>
    <property type="project" value="InterPro"/>
</dbReference>
<evidence type="ECO:0000313" key="10">
    <source>
        <dbReference type="Proteomes" id="UP000177521"/>
    </source>
</evidence>
<comment type="caution">
    <text evidence="9">The sequence shown here is derived from an EMBL/GenBank/DDBJ whole genome shotgun (WGS) entry which is preliminary data.</text>
</comment>
<dbReference type="GO" id="GO:0019843">
    <property type="term" value="F:rRNA binding"/>
    <property type="evidence" value="ECO:0007669"/>
    <property type="project" value="UniProtKB-UniRule"/>
</dbReference>
<evidence type="ECO:0000256" key="1">
    <source>
        <dbReference type="ARBA" id="ARBA00005636"/>
    </source>
</evidence>
<dbReference type="GO" id="GO:0016740">
    <property type="term" value="F:transferase activity"/>
    <property type="evidence" value="ECO:0007669"/>
    <property type="project" value="InterPro"/>
</dbReference>
<dbReference type="Gene3D" id="2.30.30.30">
    <property type="match status" value="1"/>
</dbReference>
<dbReference type="InterPro" id="IPR022666">
    <property type="entry name" value="Ribosomal_uL2_RNA-bd_dom"/>
</dbReference>
<dbReference type="InterPro" id="IPR005880">
    <property type="entry name" value="Ribosomal_uL2_bac/org-type"/>
</dbReference>
<dbReference type="Proteomes" id="UP000177521">
    <property type="component" value="Unassembled WGS sequence"/>
</dbReference>
<comment type="similarity">
    <text evidence="1 5">Belongs to the universal ribosomal protein uL2 family.</text>
</comment>
<dbReference type="FunFam" id="2.30.30.30:FF:000001">
    <property type="entry name" value="50S ribosomal protein L2"/>
    <property type="match status" value="1"/>
</dbReference>
<feature type="domain" description="Large ribosomal subunit protein uL2 C-terminal" evidence="7">
    <location>
        <begin position="124"/>
        <end position="253"/>
    </location>
</feature>